<keyword evidence="3" id="KW-1185">Reference proteome</keyword>
<dbReference type="Pfam" id="PF13424">
    <property type="entry name" value="TPR_12"/>
    <property type="match status" value="1"/>
</dbReference>
<dbReference type="Pfam" id="PF00515">
    <property type="entry name" value="TPR_1"/>
    <property type="match status" value="2"/>
</dbReference>
<evidence type="ECO:0000256" key="1">
    <source>
        <dbReference type="PROSITE-ProRule" id="PRU00339"/>
    </source>
</evidence>
<comment type="caution">
    <text evidence="2">The sequence shown here is derived from an EMBL/GenBank/DDBJ whole genome shotgun (WGS) entry which is preliminary data.</text>
</comment>
<reference evidence="3" key="1">
    <citation type="journal article" date="2019" name="Int. J. Syst. Evol. Microbiol.">
        <title>The Global Catalogue of Microorganisms (GCM) 10K type strain sequencing project: providing services to taxonomists for standard genome sequencing and annotation.</title>
        <authorList>
            <consortium name="The Broad Institute Genomics Platform"/>
            <consortium name="The Broad Institute Genome Sequencing Center for Infectious Disease"/>
            <person name="Wu L."/>
            <person name="Ma J."/>
        </authorList>
    </citation>
    <scope>NUCLEOTIDE SEQUENCE [LARGE SCALE GENOMIC DNA]</scope>
    <source>
        <strain evidence="3">KACC 12508</strain>
    </source>
</reference>
<sequence length="699" mass="77361">MNDLQENFPRAQQLTVPEALQRAYAYWNAGKAVQAEELCRHVLLAWPYQSDAMHLLGLIAHAYGRLDMAVSHIRQACQAANAPAIYFSNLAEMCRQKGLLVEAEQAAQRAVRMAPQLVDAWNNLGIILQESGKLEASLDCLQRVLVLQPNDARGHNNLANTWRRMSRLEQAEQHYKKALELDPNYAEAHSNLAFLLNTHGKFDEAAAAARHAIDLNPKLVDAYLNLADVEVARLRYADALHSLDMLYSFAPQHIAGLTARAQILKKMERNEEALAWANRAVLSAPDHANAHHTLGQVLQALGRHDEALHAFDQAVLLPGNVAEEALLARAALFMESGRSEDAIIAFDQVLQQFPASIRALTARNDTKVYQADDPDINMLEAALVQAGSLPLLDRTAAHFALGKAYLDTGNSARAFHHLHAANGLKRATFTYDSVATRQWMERIATTFTTDLKNLDDVGGAPSDLPVFIVGMPRSGTTLVEQILASHPQVHGAGELSALRLAIEAAGAFPPDLATMPADRLRAIGQDYLRRVAPFAHGKDRLVDKMPANFLYAGLIPMILSGARIIHCRRDPVDTCLSCYSKHFVGEQLFTYDLTELGEFHRAYQILMSQLRQVLPADRFIEVDYEAVVDNLEAEAQRLVAFIGLPWDEACLQFHKTRRVVRTASVNQVRQPIYKTSKGRWQKHAAYLGPLLAALGIGAA</sequence>
<dbReference type="SUPFAM" id="SSF52540">
    <property type="entry name" value="P-loop containing nucleoside triphosphate hydrolases"/>
    <property type="match status" value="1"/>
</dbReference>
<protein>
    <submittedName>
        <fullName evidence="2">Sulfotransferase</fullName>
    </submittedName>
</protein>
<feature type="repeat" description="TPR" evidence="1">
    <location>
        <begin position="152"/>
        <end position="185"/>
    </location>
</feature>
<dbReference type="PANTHER" id="PTHR44395:SF1">
    <property type="entry name" value="PROTEIN O-MANNOSYL-TRANSFERASE TMTC3"/>
    <property type="match status" value="1"/>
</dbReference>
<dbReference type="RefSeq" id="WP_382273230.1">
    <property type="nucleotide sequence ID" value="NZ_JBHTBU010000003.1"/>
</dbReference>
<dbReference type="Pfam" id="PF13432">
    <property type="entry name" value="TPR_16"/>
    <property type="match status" value="1"/>
</dbReference>
<dbReference type="InterPro" id="IPR019734">
    <property type="entry name" value="TPR_rpt"/>
</dbReference>
<keyword evidence="1" id="KW-0802">TPR repeat</keyword>
<gene>
    <name evidence="2" type="ORF">ACFQPC_18035</name>
</gene>
<dbReference type="PANTHER" id="PTHR44395">
    <property type="match status" value="1"/>
</dbReference>
<dbReference type="Gene3D" id="3.40.50.300">
    <property type="entry name" value="P-loop containing nucleotide triphosphate hydrolases"/>
    <property type="match status" value="1"/>
</dbReference>
<dbReference type="Gene3D" id="1.25.40.10">
    <property type="entry name" value="Tetratricopeptide repeat domain"/>
    <property type="match status" value="5"/>
</dbReference>
<accession>A0ABW2IG29</accession>
<organism evidence="2 3">
    <name type="scientific">Herminiimonas glaciei</name>
    <dbReference type="NCBI Taxonomy" id="523788"/>
    <lineage>
        <taxon>Bacteria</taxon>
        <taxon>Pseudomonadati</taxon>
        <taxon>Pseudomonadota</taxon>
        <taxon>Betaproteobacteria</taxon>
        <taxon>Burkholderiales</taxon>
        <taxon>Oxalobacteraceae</taxon>
        <taxon>Herminiimonas</taxon>
    </lineage>
</organism>
<dbReference type="Pfam" id="PF13469">
    <property type="entry name" value="Sulfotransfer_3"/>
    <property type="match status" value="1"/>
</dbReference>
<dbReference type="PROSITE" id="PS50005">
    <property type="entry name" value="TPR"/>
    <property type="match status" value="4"/>
</dbReference>
<proteinExistence type="predicted"/>
<evidence type="ECO:0000313" key="2">
    <source>
        <dbReference type="EMBL" id="MFC7289954.1"/>
    </source>
</evidence>
<dbReference type="EMBL" id="JBHTBU010000003">
    <property type="protein sequence ID" value="MFC7289954.1"/>
    <property type="molecule type" value="Genomic_DNA"/>
</dbReference>
<feature type="repeat" description="TPR" evidence="1">
    <location>
        <begin position="118"/>
        <end position="151"/>
    </location>
</feature>
<dbReference type="InterPro" id="IPR011990">
    <property type="entry name" value="TPR-like_helical_dom_sf"/>
</dbReference>
<feature type="repeat" description="TPR" evidence="1">
    <location>
        <begin position="288"/>
        <end position="321"/>
    </location>
</feature>
<feature type="repeat" description="TPR" evidence="1">
    <location>
        <begin position="186"/>
        <end position="219"/>
    </location>
</feature>
<dbReference type="Proteomes" id="UP001596542">
    <property type="component" value="Unassembled WGS sequence"/>
</dbReference>
<dbReference type="PROSITE" id="PS50293">
    <property type="entry name" value="TPR_REGION"/>
    <property type="match status" value="1"/>
</dbReference>
<name>A0ABW2IG29_9BURK</name>
<dbReference type="SMART" id="SM00028">
    <property type="entry name" value="TPR"/>
    <property type="match status" value="11"/>
</dbReference>
<dbReference type="InterPro" id="IPR027417">
    <property type="entry name" value="P-loop_NTPase"/>
</dbReference>
<dbReference type="SUPFAM" id="SSF48452">
    <property type="entry name" value="TPR-like"/>
    <property type="match status" value="2"/>
</dbReference>
<dbReference type="Pfam" id="PF13174">
    <property type="entry name" value="TPR_6"/>
    <property type="match status" value="1"/>
</dbReference>
<evidence type="ECO:0000313" key="3">
    <source>
        <dbReference type="Proteomes" id="UP001596542"/>
    </source>
</evidence>